<proteinExistence type="predicted"/>
<keyword evidence="5" id="KW-1185">Reference proteome</keyword>
<feature type="transmembrane region" description="Helical" evidence="1">
    <location>
        <begin position="619"/>
        <end position="642"/>
    </location>
</feature>
<reference evidence="4 5" key="1">
    <citation type="submission" date="2022-10" db="EMBL/GenBank/DDBJ databases">
        <title>Paenibacillus description and whole genome data of maize root bacterial community.</title>
        <authorList>
            <person name="Marton D."/>
            <person name="Farkas M."/>
            <person name="Cserhati M."/>
        </authorList>
    </citation>
    <scope>NUCLEOTIDE SEQUENCE [LARGE SCALE GENOMIC DNA]</scope>
    <source>
        <strain evidence="4 5">P96</strain>
    </source>
</reference>
<evidence type="ECO:0000313" key="4">
    <source>
        <dbReference type="EMBL" id="MDP4097782.1"/>
    </source>
</evidence>
<dbReference type="EMBL" id="JAPCKK010000016">
    <property type="protein sequence ID" value="MDP4097782.1"/>
    <property type="molecule type" value="Genomic_DNA"/>
</dbReference>
<dbReference type="InterPro" id="IPR012338">
    <property type="entry name" value="Beta-lactam/transpept-like"/>
</dbReference>
<feature type="chain" id="PRO_5047217899" evidence="2">
    <location>
        <begin position="26"/>
        <end position="648"/>
    </location>
</feature>
<feature type="transmembrane region" description="Helical" evidence="1">
    <location>
        <begin position="586"/>
        <end position="607"/>
    </location>
</feature>
<dbReference type="PANTHER" id="PTHR46825">
    <property type="entry name" value="D-ALANYL-D-ALANINE-CARBOXYPEPTIDASE/ENDOPEPTIDASE AMPH"/>
    <property type="match status" value="1"/>
</dbReference>
<sequence length="648" mass="71569">MRVKNMLMMLLAGVILVLGPLQAHAAPASVPVTPSGMPVSGLEDKVDEIMEKHIGTSTPGAAVSIVKDGKIIFTKGYGYADVAKQIPMNADTTYMEAGSVSKLFTWTAVMQLVEQGKLDLDADIREYLPENFLKLSFKEPITLNHLMSHTAGFEERLENLLVDDPARLRPLAEHISPQNQPDQIYPPGKIIAYSNYGTNLAGYIVERVSGMPFDAYIEKHIFEPLDMKKAYFTQRYDLIPDVKENKAVGYLKQGEEWLARPDFFINDMPAGSLNITAENMAHFMIAQMNSDGTSGGSLFSKKETLAWMHERSFGHTPELPGNAHGFWEVFAGNHRVLEHGGNTDAFSALLSIVPEENFGISILTNAGSEMSGARTELVELLVGDTFTSPSSDLTLNHGEEVAGKYRSAREAASSLLKVTSVISDTDTLITANDKGGITLQIPYLNISADYVETAPYFFERADSAKTPMDFADVNIGRLYFLTDDNGKVHQMSYGVIADQLPISFLQTALFSYILVGTCLILFVIGLTIGIVGWVKNAGRRRRGEQTRQSGLHKSILLISVGGLLGMVNLVIAVMKLAGDPFQPMSSFHWNIILNWVLGAAFITLIFYAAKGWRKQGISFFQKTCLVLVTLAYLIFTFFLYTYNFYTFS</sequence>
<dbReference type="SUPFAM" id="SSF56601">
    <property type="entry name" value="beta-lactamase/transpeptidase-like"/>
    <property type="match status" value="1"/>
</dbReference>
<evidence type="ECO:0000256" key="2">
    <source>
        <dbReference type="SAM" id="SignalP"/>
    </source>
</evidence>
<name>A0ABT9FTJ9_9BACL</name>
<dbReference type="RefSeq" id="WP_305755359.1">
    <property type="nucleotide sequence ID" value="NZ_JAPCKK010000016.1"/>
</dbReference>
<accession>A0ABT9FTJ9</accession>
<keyword evidence="1" id="KW-1133">Transmembrane helix</keyword>
<dbReference type="PANTHER" id="PTHR46825:SF9">
    <property type="entry name" value="BETA-LACTAMASE-RELATED DOMAIN-CONTAINING PROTEIN"/>
    <property type="match status" value="1"/>
</dbReference>
<keyword evidence="2" id="KW-0732">Signal</keyword>
<feature type="domain" description="Beta-lactamase-related" evidence="3">
    <location>
        <begin position="46"/>
        <end position="372"/>
    </location>
</feature>
<protein>
    <submittedName>
        <fullName evidence="4">Beta-lactamase family protein</fullName>
    </submittedName>
</protein>
<evidence type="ECO:0000313" key="5">
    <source>
        <dbReference type="Proteomes" id="UP001241848"/>
    </source>
</evidence>
<gene>
    <name evidence="4" type="ORF">OIN60_13480</name>
</gene>
<keyword evidence="1" id="KW-0472">Membrane</keyword>
<dbReference type="Proteomes" id="UP001241848">
    <property type="component" value="Unassembled WGS sequence"/>
</dbReference>
<feature type="transmembrane region" description="Helical" evidence="1">
    <location>
        <begin position="555"/>
        <end position="574"/>
    </location>
</feature>
<feature type="transmembrane region" description="Helical" evidence="1">
    <location>
        <begin position="509"/>
        <end position="534"/>
    </location>
</feature>
<dbReference type="InterPro" id="IPR001466">
    <property type="entry name" value="Beta-lactam-related"/>
</dbReference>
<evidence type="ECO:0000259" key="3">
    <source>
        <dbReference type="Pfam" id="PF00144"/>
    </source>
</evidence>
<dbReference type="Gene3D" id="3.40.710.10">
    <property type="entry name" value="DD-peptidase/beta-lactamase superfamily"/>
    <property type="match status" value="1"/>
</dbReference>
<dbReference type="InterPro" id="IPR050491">
    <property type="entry name" value="AmpC-like"/>
</dbReference>
<evidence type="ECO:0000256" key="1">
    <source>
        <dbReference type="SAM" id="Phobius"/>
    </source>
</evidence>
<comment type="caution">
    <text evidence="4">The sequence shown here is derived from an EMBL/GenBank/DDBJ whole genome shotgun (WGS) entry which is preliminary data.</text>
</comment>
<dbReference type="Pfam" id="PF00144">
    <property type="entry name" value="Beta-lactamase"/>
    <property type="match status" value="1"/>
</dbReference>
<organism evidence="4 5">
    <name type="scientific">Paenibacillus zeirhizosphaerae</name>
    <dbReference type="NCBI Taxonomy" id="2987519"/>
    <lineage>
        <taxon>Bacteria</taxon>
        <taxon>Bacillati</taxon>
        <taxon>Bacillota</taxon>
        <taxon>Bacilli</taxon>
        <taxon>Bacillales</taxon>
        <taxon>Paenibacillaceae</taxon>
        <taxon>Paenibacillus</taxon>
    </lineage>
</organism>
<feature type="signal peptide" evidence="2">
    <location>
        <begin position="1"/>
        <end position="25"/>
    </location>
</feature>
<keyword evidence="1" id="KW-0812">Transmembrane</keyword>